<evidence type="ECO:0000313" key="2">
    <source>
        <dbReference type="Proteomes" id="UP000198749"/>
    </source>
</evidence>
<protein>
    <recommendedName>
        <fullName evidence="3">2OG-Fe(II) oxygenase superfamily protein</fullName>
    </recommendedName>
</protein>
<dbReference type="NCBIfam" id="TIGR02466">
    <property type="entry name" value="TIGR02466 family protein"/>
    <property type="match status" value="1"/>
</dbReference>
<name>A0A1H9KIB3_9GAMM</name>
<dbReference type="Pfam" id="PF13759">
    <property type="entry name" value="2OG-FeII_Oxy_5"/>
    <property type="match status" value="1"/>
</dbReference>
<dbReference type="RefSeq" id="WP_091360793.1">
    <property type="nucleotide sequence ID" value="NZ_AP025284.1"/>
</dbReference>
<evidence type="ECO:0000313" key="1">
    <source>
        <dbReference type="EMBL" id="SEQ98809.1"/>
    </source>
</evidence>
<dbReference type="STRING" id="355243.SAMN03080615_03515"/>
<sequence length="220" mass="24967">MHQAEILIEDINVWETQMFTVQNPLHSTIRAPLLKLIYSLRDNQQQAIESDVAPTAKHALYESTLDLLQHPDPVISELREFIEEMLVTVASAVNEPFWPEGAQARADIVESWFHVTENGGYHDTHAHPNCSWCGIYYVDAGECDIQSRNGINRFYDPRHGADQYLDAGTAYLNGTGSWDFAAVEGQVVIFPSYLKHAAMPYFGQQDRVIIAFNSQIHFQE</sequence>
<organism evidence="1 2">
    <name type="scientific">Amphritea atlantica</name>
    <dbReference type="NCBI Taxonomy" id="355243"/>
    <lineage>
        <taxon>Bacteria</taxon>
        <taxon>Pseudomonadati</taxon>
        <taxon>Pseudomonadota</taxon>
        <taxon>Gammaproteobacteria</taxon>
        <taxon>Oceanospirillales</taxon>
        <taxon>Oceanospirillaceae</taxon>
        <taxon>Amphritea</taxon>
    </lineage>
</organism>
<evidence type="ECO:0008006" key="3">
    <source>
        <dbReference type="Google" id="ProtNLM"/>
    </source>
</evidence>
<dbReference type="InterPro" id="IPR012668">
    <property type="entry name" value="CHP02466"/>
</dbReference>
<reference evidence="2" key="1">
    <citation type="submission" date="2016-10" db="EMBL/GenBank/DDBJ databases">
        <authorList>
            <person name="Varghese N."/>
            <person name="Submissions S."/>
        </authorList>
    </citation>
    <scope>NUCLEOTIDE SEQUENCE [LARGE SCALE GENOMIC DNA]</scope>
    <source>
        <strain evidence="2">DSM 18887</strain>
    </source>
</reference>
<dbReference type="Gene3D" id="2.60.120.620">
    <property type="entry name" value="q2cbj1_9rhob like domain"/>
    <property type="match status" value="1"/>
</dbReference>
<gene>
    <name evidence="1" type="ORF">SAMN03080615_03515</name>
</gene>
<dbReference type="AlphaFoldDB" id="A0A1H9KIB3"/>
<accession>A0A1H9KIB3</accession>
<keyword evidence="2" id="KW-1185">Reference proteome</keyword>
<dbReference type="OrthoDB" id="549777at2"/>
<dbReference type="Proteomes" id="UP000198749">
    <property type="component" value="Unassembled WGS sequence"/>
</dbReference>
<proteinExistence type="predicted"/>
<dbReference type="EMBL" id="FOGB01000013">
    <property type="protein sequence ID" value="SEQ98809.1"/>
    <property type="molecule type" value="Genomic_DNA"/>
</dbReference>